<comment type="caution">
    <text evidence="1">The sequence shown here is derived from an EMBL/GenBank/DDBJ whole genome shotgun (WGS) entry which is preliminary data.</text>
</comment>
<gene>
    <name evidence="1" type="ORF">EVG20_g7779</name>
</gene>
<accession>A0A4Y9YAF1</accession>
<evidence type="ECO:0000313" key="1">
    <source>
        <dbReference type="EMBL" id="TFY59474.1"/>
    </source>
</evidence>
<name>A0A4Y9YAF1_9AGAM</name>
<proteinExistence type="predicted"/>
<reference evidence="1 2" key="1">
    <citation type="submission" date="2019-02" db="EMBL/GenBank/DDBJ databases">
        <title>Genome sequencing of the rare red list fungi Dentipellis fragilis.</title>
        <authorList>
            <person name="Buettner E."/>
            <person name="Kellner H."/>
        </authorList>
    </citation>
    <scope>NUCLEOTIDE SEQUENCE [LARGE SCALE GENOMIC DNA]</scope>
    <source>
        <strain evidence="1 2">DSM 105465</strain>
    </source>
</reference>
<evidence type="ECO:0000313" key="2">
    <source>
        <dbReference type="Proteomes" id="UP000298327"/>
    </source>
</evidence>
<dbReference type="EMBL" id="SEOQ01000618">
    <property type="protein sequence ID" value="TFY59474.1"/>
    <property type="molecule type" value="Genomic_DNA"/>
</dbReference>
<organism evidence="1 2">
    <name type="scientific">Dentipellis fragilis</name>
    <dbReference type="NCBI Taxonomy" id="205917"/>
    <lineage>
        <taxon>Eukaryota</taxon>
        <taxon>Fungi</taxon>
        <taxon>Dikarya</taxon>
        <taxon>Basidiomycota</taxon>
        <taxon>Agaricomycotina</taxon>
        <taxon>Agaricomycetes</taxon>
        <taxon>Russulales</taxon>
        <taxon>Hericiaceae</taxon>
        <taxon>Dentipellis</taxon>
    </lineage>
</organism>
<protein>
    <submittedName>
        <fullName evidence="1">Uncharacterized protein</fullName>
    </submittedName>
</protein>
<sequence length="123" mass="13649">MTLHHIFRIKPPSKPFIKGKSKERAGRELARYKQALLDYEEDLALLNDPTHIRKILANALKKYNWPSHGPVRHAIPLDPEGSSTRPGINLAQAIAQDPPLFSTVPASGIVPRQDEDGAGWQVA</sequence>
<dbReference type="Proteomes" id="UP000298327">
    <property type="component" value="Unassembled WGS sequence"/>
</dbReference>
<keyword evidence="2" id="KW-1185">Reference proteome</keyword>
<dbReference type="AlphaFoldDB" id="A0A4Y9YAF1"/>